<evidence type="ECO:0000256" key="15">
    <source>
        <dbReference type="ARBA" id="ARBA00038478"/>
    </source>
</evidence>
<evidence type="ECO:0000256" key="14">
    <source>
        <dbReference type="ARBA" id="ARBA00023152"/>
    </source>
</evidence>
<keyword evidence="19" id="KW-1185">Reference proteome</keyword>
<dbReference type="NCBIfam" id="NF002872">
    <property type="entry name" value="PRK03202.1"/>
    <property type="match status" value="1"/>
</dbReference>
<comment type="function">
    <text evidence="2">Catalyzes the phosphorylation of D-fructose 6-phosphate to fructose 1,6-bisphosphate by ATP, the first committing step of glycolysis.</text>
</comment>
<evidence type="ECO:0000256" key="11">
    <source>
        <dbReference type="ARBA" id="ARBA00022777"/>
    </source>
</evidence>
<evidence type="ECO:0000313" key="18">
    <source>
        <dbReference type="EMBL" id="NMP23789.1"/>
    </source>
</evidence>
<dbReference type="GO" id="GO:0048029">
    <property type="term" value="F:monosaccharide binding"/>
    <property type="evidence" value="ECO:0007669"/>
    <property type="project" value="TreeGrafter"/>
</dbReference>
<dbReference type="InterPro" id="IPR035966">
    <property type="entry name" value="PKF_sf"/>
</dbReference>
<dbReference type="GO" id="GO:0006002">
    <property type="term" value="P:fructose 6-phosphate metabolic process"/>
    <property type="evidence" value="ECO:0007669"/>
    <property type="project" value="InterPro"/>
</dbReference>
<dbReference type="GO" id="GO:0061621">
    <property type="term" value="P:canonical glycolysis"/>
    <property type="evidence" value="ECO:0007669"/>
    <property type="project" value="TreeGrafter"/>
</dbReference>
<evidence type="ECO:0000259" key="17">
    <source>
        <dbReference type="Pfam" id="PF00365"/>
    </source>
</evidence>
<dbReference type="Gene3D" id="3.40.50.450">
    <property type="match status" value="1"/>
</dbReference>
<dbReference type="GO" id="GO:0070095">
    <property type="term" value="F:fructose-6-phosphate binding"/>
    <property type="evidence" value="ECO:0007669"/>
    <property type="project" value="TreeGrafter"/>
</dbReference>
<comment type="subcellular location">
    <subcellularLocation>
        <location evidence="3">Cytoplasm</location>
    </subcellularLocation>
</comment>
<dbReference type="InterPro" id="IPR022953">
    <property type="entry name" value="ATP_PFK"/>
</dbReference>
<keyword evidence="13" id="KW-0460">Magnesium</keyword>
<dbReference type="InterPro" id="IPR000023">
    <property type="entry name" value="Phosphofructokinase_dom"/>
</dbReference>
<comment type="similarity">
    <text evidence="15">Belongs to the phosphofructokinase type A (PFKA) family.</text>
</comment>
<dbReference type="InterPro" id="IPR015912">
    <property type="entry name" value="Phosphofructokinase_CS"/>
</dbReference>
<comment type="caution">
    <text evidence="18">The sequence shown here is derived from an EMBL/GenBank/DDBJ whole genome shotgun (WGS) entry which is preliminary data.</text>
</comment>
<comment type="pathway">
    <text evidence="4">Carbohydrate degradation; glycolysis; D-glyceraldehyde 3-phosphate and glycerone phosphate from D-glucose: step 3/4.</text>
</comment>
<dbReference type="GO" id="GO:0003872">
    <property type="term" value="F:6-phosphofructokinase activity"/>
    <property type="evidence" value="ECO:0007669"/>
    <property type="project" value="UniProtKB-EC"/>
</dbReference>
<protein>
    <recommendedName>
        <fullName evidence="5">6-phosphofructokinase</fullName>
        <ecNumber evidence="5">2.7.1.11</ecNumber>
    </recommendedName>
</protein>
<dbReference type="Gene3D" id="3.40.50.460">
    <property type="entry name" value="Phosphofructokinase domain"/>
    <property type="match status" value="1"/>
</dbReference>
<dbReference type="GO" id="GO:0005524">
    <property type="term" value="F:ATP binding"/>
    <property type="evidence" value="ECO:0007669"/>
    <property type="project" value="UniProtKB-KW"/>
</dbReference>
<dbReference type="EC" id="2.7.1.11" evidence="5"/>
<evidence type="ECO:0000256" key="10">
    <source>
        <dbReference type="ARBA" id="ARBA00022741"/>
    </source>
</evidence>
<dbReference type="GO" id="GO:0042802">
    <property type="term" value="F:identical protein binding"/>
    <property type="evidence" value="ECO:0007669"/>
    <property type="project" value="TreeGrafter"/>
</dbReference>
<dbReference type="SUPFAM" id="SSF53784">
    <property type="entry name" value="Phosphofructokinase"/>
    <property type="match status" value="1"/>
</dbReference>
<sequence length="318" mass="33649">MRWGILTSGGDAPGMNAAIRAFVRLAIGEGDEVLGIERGFEGMAEGLARLLTVSSVADILMRGGTMLRTSRYRAFEDPSTRERAFEWARQQQLAGLVVLGGNGSLAGAVHIAERGLPVVGIPSSIDGDVPGTDYTLGFDTAVNNITASMDKIRDTASAHERIFVVEVMGNRSGQLAVAAGLAGGAEAVIVPEIAPDYHAIARRLDETYARGKRHSFLVVAEGAARAADVAEEMRSLTGHEVKTVVLGHTQRGGPPSAHDRIMAALFAEEALRCLRDGNPSAMMALSKSQVVAVPLDVVSRQQAGLNVGWMALAERLAR</sequence>
<keyword evidence="7" id="KW-0021">Allosteric enzyme</keyword>
<comment type="cofactor">
    <cofactor evidence="1">
        <name>Mg(2+)</name>
        <dbReference type="ChEBI" id="CHEBI:18420"/>
    </cofactor>
</comment>
<evidence type="ECO:0000256" key="7">
    <source>
        <dbReference type="ARBA" id="ARBA00022533"/>
    </source>
</evidence>
<dbReference type="GO" id="GO:0030388">
    <property type="term" value="P:fructose 1,6-bisphosphate metabolic process"/>
    <property type="evidence" value="ECO:0007669"/>
    <property type="project" value="TreeGrafter"/>
</dbReference>
<evidence type="ECO:0000256" key="2">
    <source>
        <dbReference type="ARBA" id="ARBA00002659"/>
    </source>
</evidence>
<keyword evidence="10" id="KW-0547">Nucleotide-binding</keyword>
<keyword evidence="6" id="KW-0963">Cytoplasm</keyword>
<evidence type="ECO:0000313" key="19">
    <source>
        <dbReference type="Proteomes" id="UP000533476"/>
    </source>
</evidence>
<dbReference type="Proteomes" id="UP000533476">
    <property type="component" value="Unassembled WGS sequence"/>
</dbReference>
<proteinExistence type="inferred from homology"/>
<feature type="domain" description="Phosphofructokinase" evidence="17">
    <location>
        <begin position="3"/>
        <end position="273"/>
    </location>
</feature>
<name>A0A7Y0L5Q9_9FIRM</name>
<keyword evidence="11 18" id="KW-0418">Kinase</keyword>
<dbReference type="Pfam" id="PF00365">
    <property type="entry name" value="PFK"/>
    <property type="match status" value="1"/>
</dbReference>
<dbReference type="EMBL" id="JABBVZ010000066">
    <property type="protein sequence ID" value="NMP23789.1"/>
    <property type="molecule type" value="Genomic_DNA"/>
</dbReference>
<evidence type="ECO:0000256" key="13">
    <source>
        <dbReference type="ARBA" id="ARBA00022842"/>
    </source>
</evidence>
<dbReference type="GO" id="GO:0016208">
    <property type="term" value="F:AMP binding"/>
    <property type="evidence" value="ECO:0007669"/>
    <property type="project" value="TreeGrafter"/>
</dbReference>
<dbReference type="PANTHER" id="PTHR13697:SF4">
    <property type="entry name" value="ATP-DEPENDENT 6-PHOSPHOFRUCTOKINASE"/>
    <property type="match status" value="1"/>
</dbReference>
<dbReference type="PIRSF" id="PIRSF000532">
    <property type="entry name" value="ATP_PFK_prok"/>
    <property type="match status" value="1"/>
</dbReference>
<dbReference type="PRINTS" id="PR00476">
    <property type="entry name" value="PHFRCTKINASE"/>
</dbReference>
<dbReference type="GO" id="GO:0046872">
    <property type="term" value="F:metal ion binding"/>
    <property type="evidence" value="ECO:0007669"/>
    <property type="project" value="UniProtKB-KW"/>
</dbReference>
<gene>
    <name evidence="18" type="ORF">HIJ39_15735</name>
</gene>
<evidence type="ECO:0000256" key="16">
    <source>
        <dbReference type="ARBA" id="ARBA00048070"/>
    </source>
</evidence>
<dbReference type="GO" id="GO:0005945">
    <property type="term" value="C:6-phosphofructokinase complex"/>
    <property type="evidence" value="ECO:0007669"/>
    <property type="project" value="TreeGrafter"/>
</dbReference>
<dbReference type="PROSITE" id="PS00433">
    <property type="entry name" value="PHOSPHOFRUCTOKINASE"/>
    <property type="match status" value="1"/>
</dbReference>
<evidence type="ECO:0000256" key="12">
    <source>
        <dbReference type="ARBA" id="ARBA00022840"/>
    </source>
</evidence>
<evidence type="ECO:0000256" key="1">
    <source>
        <dbReference type="ARBA" id="ARBA00001946"/>
    </source>
</evidence>
<evidence type="ECO:0000256" key="8">
    <source>
        <dbReference type="ARBA" id="ARBA00022679"/>
    </source>
</evidence>
<organism evidence="18 19">
    <name type="scientific">Sulfobacillus harzensis</name>
    <dbReference type="NCBI Taxonomy" id="2729629"/>
    <lineage>
        <taxon>Bacteria</taxon>
        <taxon>Bacillati</taxon>
        <taxon>Bacillota</taxon>
        <taxon>Clostridia</taxon>
        <taxon>Eubacteriales</taxon>
        <taxon>Clostridiales Family XVII. Incertae Sedis</taxon>
        <taxon>Sulfobacillus</taxon>
    </lineage>
</organism>
<evidence type="ECO:0000256" key="6">
    <source>
        <dbReference type="ARBA" id="ARBA00022490"/>
    </source>
</evidence>
<reference evidence="18 19" key="1">
    <citation type="submission" date="2020-04" db="EMBL/GenBank/DDBJ databases">
        <authorList>
            <person name="Zhang R."/>
            <person name="Schippers A."/>
        </authorList>
    </citation>
    <scope>NUCLEOTIDE SEQUENCE [LARGE SCALE GENOMIC DNA]</scope>
    <source>
        <strain evidence="18 19">DSM 109850</strain>
    </source>
</reference>
<keyword evidence="12" id="KW-0067">ATP-binding</keyword>
<dbReference type="UniPathway" id="UPA00109">
    <property type="reaction ID" value="UER00182"/>
</dbReference>
<dbReference type="RefSeq" id="WP_169101370.1">
    <property type="nucleotide sequence ID" value="NZ_JABBVZ010000066.1"/>
</dbReference>
<dbReference type="InterPro" id="IPR012003">
    <property type="entry name" value="ATP_PFK_prok-type"/>
</dbReference>
<evidence type="ECO:0000256" key="4">
    <source>
        <dbReference type="ARBA" id="ARBA00004679"/>
    </source>
</evidence>
<keyword evidence="8 18" id="KW-0808">Transferase</keyword>
<evidence type="ECO:0000256" key="9">
    <source>
        <dbReference type="ARBA" id="ARBA00022723"/>
    </source>
</evidence>
<accession>A0A7Y0L5Q9</accession>
<evidence type="ECO:0000256" key="5">
    <source>
        <dbReference type="ARBA" id="ARBA00012055"/>
    </source>
</evidence>
<keyword evidence="14" id="KW-0324">Glycolysis</keyword>
<comment type="catalytic activity">
    <reaction evidence="16">
        <text>beta-D-fructose 6-phosphate + ATP = beta-D-fructose 1,6-bisphosphate + ADP + H(+)</text>
        <dbReference type="Rhea" id="RHEA:16109"/>
        <dbReference type="ChEBI" id="CHEBI:15378"/>
        <dbReference type="ChEBI" id="CHEBI:30616"/>
        <dbReference type="ChEBI" id="CHEBI:32966"/>
        <dbReference type="ChEBI" id="CHEBI:57634"/>
        <dbReference type="ChEBI" id="CHEBI:456216"/>
        <dbReference type="EC" id="2.7.1.11"/>
    </reaction>
</comment>
<dbReference type="AlphaFoldDB" id="A0A7Y0L5Q9"/>
<dbReference type="FunFam" id="3.40.50.460:FF:000002">
    <property type="entry name" value="ATP-dependent 6-phosphofructokinase"/>
    <property type="match status" value="1"/>
</dbReference>
<dbReference type="PANTHER" id="PTHR13697">
    <property type="entry name" value="PHOSPHOFRUCTOKINASE"/>
    <property type="match status" value="1"/>
</dbReference>
<keyword evidence="9" id="KW-0479">Metal-binding</keyword>
<evidence type="ECO:0000256" key="3">
    <source>
        <dbReference type="ARBA" id="ARBA00004496"/>
    </source>
</evidence>